<dbReference type="GO" id="GO:0019509">
    <property type="term" value="P:L-methionine salvage from methylthioadenosine"/>
    <property type="evidence" value="ECO:0007669"/>
    <property type="project" value="UniProtKB-UniRule"/>
</dbReference>
<keyword evidence="1 10" id="KW-0963">Cytoplasm</keyword>
<dbReference type="UniPathway" id="UPA00904">
    <property type="reaction ID" value="UER00878"/>
</dbReference>
<dbReference type="GO" id="GO:0005506">
    <property type="term" value="F:iron ion binding"/>
    <property type="evidence" value="ECO:0007669"/>
    <property type="project" value="UniProtKB-UniRule"/>
</dbReference>
<accession>A0A2K1JLL6</accession>
<dbReference type="EC" id="1.13.11.54" evidence="10"/>
<dbReference type="InterPro" id="IPR004313">
    <property type="entry name" value="ARD"/>
</dbReference>
<dbReference type="InterPro" id="IPR011051">
    <property type="entry name" value="RmlC_Cupin_sf"/>
</dbReference>
<feature type="binding site" evidence="10">
    <location>
        <position position="113"/>
    </location>
    <ligand>
        <name>Ni(2+)</name>
        <dbReference type="ChEBI" id="CHEBI:49786"/>
        <note>for nickel-dependent acireductone dioxygenase activity</note>
    </ligand>
</feature>
<evidence type="ECO:0000313" key="11">
    <source>
        <dbReference type="EMBL" id="PNR42266.1"/>
    </source>
</evidence>
<feature type="binding site" evidence="10">
    <location>
        <position position="113"/>
    </location>
    <ligand>
        <name>Fe(2+)</name>
        <dbReference type="ChEBI" id="CHEBI:29033"/>
        <note>for iron-dependent acireductone dioxygenase activity</note>
    </ligand>
</feature>
<comment type="cofactor">
    <cofactor evidence="10">
        <name>Fe(2+)</name>
        <dbReference type="ChEBI" id="CHEBI:29033"/>
    </cofactor>
    <cofactor evidence="10">
        <name>Ni(2+)</name>
        <dbReference type="ChEBI" id="CHEBI:49786"/>
    </cofactor>
    <text evidence="10">Binds either 1 Fe or Ni cation per monomer. Iron-binding promotes an acireductone dioxygenase reaction producing 2-keto-4-methylthiobutyrate, while nickel-binding promotes an acireductone dioxygenase reaction producing 3-(methylsulfanyl)propanoate.</text>
</comment>
<feature type="binding site" evidence="10">
    <location>
        <position position="115"/>
    </location>
    <ligand>
        <name>Ni(2+)</name>
        <dbReference type="ChEBI" id="CHEBI:49786"/>
        <note>for nickel-dependent acireductone dioxygenase activity</note>
    </ligand>
</feature>
<reference evidence="11 13" key="2">
    <citation type="journal article" date="2018" name="Plant J.">
        <title>The Physcomitrella patens chromosome-scale assembly reveals moss genome structure and evolution.</title>
        <authorList>
            <person name="Lang D."/>
            <person name="Ullrich K.K."/>
            <person name="Murat F."/>
            <person name="Fuchs J."/>
            <person name="Jenkins J."/>
            <person name="Haas F.B."/>
            <person name="Piednoel M."/>
            <person name="Gundlach H."/>
            <person name="Van Bel M."/>
            <person name="Meyberg R."/>
            <person name="Vives C."/>
            <person name="Morata J."/>
            <person name="Symeonidi A."/>
            <person name="Hiss M."/>
            <person name="Muchero W."/>
            <person name="Kamisugi Y."/>
            <person name="Saleh O."/>
            <person name="Blanc G."/>
            <person name="Decker E.L."/>
            <person name="van Gessel N."/>
            <person name="Grimwood J."/>
            <person name="Hayes R.D."/>
            <person name="Graham S.W."/>
            <person name="Gunter L.E."/>
            <person name="McDaniel S.F."/>
            <person name="Hoernstein S.N.W."/>
            <person name="Larsson A."/>
            <person name="Li F.W."/>
            <person name="Perroud P.F."/>
            <person name="Phillips J."/>
            <person name="Ranjan P."/>
            <person name="Rokshar D.S."/>
            <person name="Rothfels C.J."/>
            <person name="Schneider L."/>
            <person name="Shu S."/>
            <person name="Stevenson D.W."/>
            <person name="Thummler F."/>
            <person name="Tillich M."/>
            <person name="Villarreal Aguilar J.C."/>
            <person name="Widiez T."/>
            <person name="Wong G.K."/>
            <person name="Wymore A."/>
            <person name="Zhang Y."/>
            <person name="Zimmer A.D."/>
            <person name="Quatrano R.S."/>
            <person name="Mayer K.F.X."/>
            <person name="Goodstein D."/>
            <person name="Casacuberta J.M."/>
            <person name="Vandepoele K."/>
            <person name="Reski R."/>
            <person name="Cuming A.C."/>
            <person name="Tuskan G.A."/>
            <person name="Maumus F."/>
            <person name="Salse J."/>
            <person name="Schmutz J."/>
            <person name="Rensing S.A."/>
        </authorList>
    </citation>
    <scope>NUCLEOTIDE SEQUENCE [LARGE SCALE GENOMIC DNA]</scope>
    <source>
        <strain evidence="12 13">cv. Gransden 2004</strain>
    </source>
</reference>
<dbReference type="Pfam" id="PF03079">
    <property type="entry name" value="ARD"/>
    <property type="match status" value="1"/>
</dbReference>
<feature type="binding site" evidence="10">
    <location>
        <position position="115"/>
    </location>
    <ligand>
        <name>Fe(2+)</name>
        <dbReference type="ChEBI" id="CHEBI:29033"/>
        <note>for iron-dependent acireductone dioxygenase activity</note>
    </ligand>
</feature>
<keyword evidence="13" id="KW-1185">Reference proteome</keyword>
<dbReference type="Gene3D" id="2.60.120.10">
    <property type="entry name" value="Jelly Rolls"/>
    <property type="match status" value="1"/>
</dbReference>
<gene>
    <name evidence="12" type="primary">LOC112290111</name>
    <name evidence="11" type="ORF">PHYPA_017095</name>
</gene>
<feature type="binding site" evidence="10">
    <location>
        <position position="119"/>
    </location>
    <ligand>
        <name>Fe(2+)</name>
        <dbReference type="ChEBI" id="CHEBI:29033"/>
        <note>for iron-dependent acireductone dioxygenase activity</note>
    </ligand>
</feature>
<proteinExistence type="inferred from homology"/>
<dbReference type="Proteomes" id="UP000006727">
    <property type="component" value="Chromosome 13"/>
</dbReference>
<dbReference type="HAMAP" id="MF_03154">
    <property type="entry name" value="Salvage_MtnD_euk"/>
    <property type="match status" value="1"/>
</dbReference>
<evidence type="ECO:0000256" key="10">
    <source>
        <dbReference type="HAMAP-Rule" id="MF_03154"/>
    </source>
</evidence>
<evidence type="ECO:0000256" key="3">
    <source>
        <dbReference type="ARBA" id="ARBA00022605"/>
    </source>
</evidence>
<comment type="catalytic activity">
    <reaction evidence="10">
        <text>1,2-dihydroxy-5-(methylsulfanyl)pent-1-en-3-one + O2 = 3-(methylsulfanyl)propanoate + CO + formate + 2 H(+)</text>
        <dbReference type="Rhea" id="RHEA:14161"/>
        <dbReference type="ChEBI" id="CHEBI:15378"/>
        <dbReference type="ChEBI" id="CHEBI:15379"/>
        <dbReference type="ChEBI" id="CHEBI:15740"/>
        <dbReference type="ChEBI" id="CHEBI:17245"/>
        <dbReference type="ChEBI" id="CHEBI:49016"/>
        <dbReference type="ChEBI" id="CHEBI:49252"/>
        <dbReference type="EC" id="1.13.11.53"/>
    </reaction>
</comment>
<comment type="subcellular location">
    <subcellularLocation>
        <location evidence="10">Cytoplasm</location>
    </subcellularLocation>
    <subcellularLocation>
        <location evidence="10">Nucleus</location>
    </subcellularLocation>
</comment>
<comment type="catalytic activity">
    <reaction evidence="10">
        <text>1,2-dihydroxy-5-(methylsulfanyl)pent-1-en-3-one + O2 = 4-methylsulfanyl-2-oxobutanoate + formate + 2 H(+)</text>
        <dbReference type="Rhea" id="RHEA:24504"/>
        <dbReference type="ChEBI" id="CHEBI:15378"/>
        <dbReference type="ChEBI" id="CHEBI:15379"/>
        <dbReference type="ChEBI" id="CHEBI:15740"/>
        <dbReference type="ChEBI" id="CHEBI:16723"/>
        <dbReference type="ChEBI" id="CHEBI:49252"/>
        <dbReference type="EC" id="1.13.11.54"/>
    </reaction>
</comment>
<dbReference type="PANTHER" id="PTHR23418">
    <property type="entry name" value="ACIREDUCTONE DIOXYGENASE"/>
    <property type="match status" value="1"/>
</dbReference>
<evidence type="ECO:0000313" key="12">
    <source>
        <dbReference type="EnsemblPlants" id="Pp3c13_7640V3.1"/>
    </source>
</evidence>
<evidence type="ECO:0000256" key="5">
    <source>
        <dbReference type="ARBA" id="ARBA00022964"/>
    </source>
</evidence>
<feature type="binding site" evidence="10">
    <location>
        <position position="158"/>
    </location>
    <ligand>
        <name>Fe(2+)</name>
        <dbReference type="ChEBI" id="CHEBI:29033"/>
        <note>for iron-dependent acireductone dioxygenase activity</note>
    </ligand>
</feature>
<evidence type="ECO:0000256" key="4">
    <source>
        <dbReference type="ARBA" id="ARBA00022723"/>
    </source>
</evidence>
<dbReference type="AlphaFoldDB" id="A0A2K1JLL6"/>
<evidence type="ECO:0000256" key="2">
    <source>
        <dbReference type="ARBA" id="ARBA00022596"/>
    </source>
</evidence>
<feature type="binding site" evidence="10">
    <location>
        <position position="119"/>
    </location>
    <ligand>
        <name>Ni(2+)</name>
        <dbReference type="ChEBI" id="CHEBI:49786"/>
        <note>for nickel-dependent acireductone dioxygenase activity</note>
    </ligand>
</feature>
<sequence length="243" mass="27406">MAVDTSTPALTSAIPHTKETKKTLPIKAWYYNENDDHPSKPHQYSPNREVSTDHLQKLGVLTWTEIEADGYEQNKFLNKIKVSRCYSYEEVITVAPGKLPNFEANTKKFFMEHLHDHEEIRFILDGIGYEDVRDFDGQWIRIEIKKGDLIVLPPGMYHRFILDEKKYLKGGLRQFSAGAGAGVAAGKAAHRRAGEPRLGSGSKSYGSNQSVRELLYVLIISLPSVSLSGKCALYIKEHVWTSP</sequence>
<keyword evidence="2 10" id="KW-0533">Nickel</keyword>
<dbReference type="STRING" id="3218.A0A2K1JLL6"/>
<comment type="similarity">
    <text evidence="10">Belongs to the acireductone dioxygenase (ARD) family.</text>
</comment>
<keyword evidence="9 10" id="KW-0539">Nucleus</keyword>
<name>A0A2K1JLL6_PHYPA</name>
<dbReference type="GO" id="GO:0016151">
    <property type="term" value="F:nickel cation binding"/>
    <property type="evidence" value="ECO:0007669"/>
    <property type="project" value="UniProtKB-UniRule"/>
</dbReference>
<dbReference type="FunFam" id="2.60.120.10:FF:000099">
    <property type="entry name" value="1,2-dihydroxy-3-keto-5-methylthiopentene dioxygenase"/>
    <property type="match status" value="1"/>
</dbReference>
<dbReference type="GO" id="GO:0010308">
    <property type="term" value="F:acireductone dioxygenase (Ni2+-requiring) activity"/>
    <property type="evidence" value="ECO:0007669"/>
    <property type="project" value="UniProtKB-UniRule"/>
</dbReference>
<dbReference type="PANTHER" id="PTHR23418:SF16">
    <property type="entry name" value="ACIREDUCTONE DIOXYGENASE"/>
    <property type="match status" value="1"/>
</dbReference>
<feature type="binding site" evidence="10">
    <location>
        <position position="158"/>
    </location>
    <ligand>
        <name>Ni(2+)</name>
        <dbReference type="ChEBI" id="CHEBI:49786"/>
        <note>for nickel-dependent acireductone dioxygenase activity</note>
    </ligand>
</feature>
<dbReference type="EC" id="1.13.11.53" evidence="10"/>
<reference evidence="11 13" key="1">
    <citation type="journal article" date="2008" name="Science">
        <title>The Physcomitrella genome reveals evolutionary insights into the conquest of land by plants.</title>
        <authorList>
            <person name="Rensing S."/>
            <person name="Lang D."/>
            <person name="Zimmer A."/>
            <person name="Terry A."/>
            <person name="Salamov A."/>
            <person name="Shapiro H."/>
            <person name="Nishiyama T."/>
            <person name="Perroud P.-F."/>
            <person name="Lindquist E."/>
            <person name="Kamisugi Y."/>
            <person name="Tanahashi T."/>
            <person name="Sakakibara K."/>
            <person name="Fujita T."/>
            <person name="Oishi K."/>
            <person name="Shin-I T."/>
            <person name="Kuroki Y."/>
            <person name="Toyoda A."/>
            <person name="Suzuki Y."/>
            <person name="Hashimoto A."/>
            <person name="Yamaguchi K."/>
            <person name="Sugano A."/>
            <person name="Kohara Y."/>
            <person name="Fujiyama A."/>
            <person name="Anterola A."/>
            <person name="Aoki S."/>
            <person name="Ashton N."/>
            <person name="Barbazuk W.B."/>
            <person name="Barker E."/>
            <person name="Bennetzen J."/>
            <person name="Bezanilla M."/>
            <person name="Blankenship R."/>
            <person name="Cho S.H."/>
            <person name="Dutcher S."/>
            <person name="Estelle M."/>
            <person name="Fawcett J.A."/>
            <person name="Gundlach H."/>
            <person name="Hanada K."/>
            <person name="Heyl A."/>
            <person name="Hicks K.A."/>
            <person name="Hugh J."/>
            <person name="Lohr M."/>
            <person name="Mayer K."/>
            <person name="Melkozernov A."/>
            <person name="Murata T."/>
            <person name="Nelson D."/>
            <person name="Pils B."/>
            <person name="Prigge M."/>
            <person name="Reiss B."/>
            <person name="Renner T."/>
            <person name="Rombauts S."/>
            <person name="Rushton P."/>
            <person name="Sanderfoot A."/>
            <person name="Schween G."/>
            <person name="Shiu S.-H."/>
            <person name="Stueber K."/>
            <person name="Theodoulou F.L."/>
            <person name="Tu H."/>
            <person name="Van de Peer Y."/>
            <person name="Verrier P.J."/>
            <person name="Waters E."/>
            <person name="Wood A."/>
            <person name="Yang L."/>
            <person name="Cove D."/>
            <person name="Cuming A."/>
            <person name="Hasebe M."/>
            <person name="Lucas S."/>
            <person name="Mishler D.B."/>
            <person name="Reski R."/>
            <person name="Grigoriev I."/>
            <person name="Quatrano R.S."/>
            <person name="Boore J.L."/>
        </authorList>
    </citation>
    <scope>NUCLEOTIDE SEQUENCE [LARGE SCALE GENOMIC DNA]</scope>
    <source>
        <strain evidence="12 13">cv. Gransden 2004</strain>
    </source>
</reference>
<dbReference type="EMBL" id="ABEU02000013">
    <property type="protein sequence ID" value="PNR42266.1"/>
    <property type="molecule type" value="Genomic_DNA"/>
</dbReference>
<dbReference type="SUPFAM" id="SSF51182">
    <property type="entry name" value="RmlC-like cupins"/>
    <property type="match status" value="1"/>
</dbReference>
<keyword evidence="6 10" id="KW-0560">Oxidoreductase</keyword>
<evidence type="ECO:0000256" key="6">
    <source>
        <dbReference type="ARBA" id="ARBA00023002"/>
    </source>
</evidence>
<dbReference type="PaxDb" id="3218-PP1S52_183V6.2"/>
<keyword evidence="7 10" id="KW-0408">Iron</keyword>
<keyword evidence="4 10" id="KW-0479">Metal-binding</keyword>
<dbReference type="GO" id="GO:0005737">
    <property type="term" value="C:cytoplasm"/>
    <property type="evidence" value="ECO:0007669"/>
    <property type="project" value="UniProtKB-SubCell"/>
</dbReference>
<comment type="pathway">
    <text evidence="10">Amino-acid biosynthesis; L-methionine biosynthesis via salvage pathway; L-methionine from S-methyl-5-thio-alpha-D-ribose 1-phosphate: step 5/6.</text>
</comment>
<dbReference type="InterPro" id="IPR014710">
    <property type="entry name" value="RmlC-like_jellyroll"/>
</dbReference>
<protein>
    <recommendedName>
        <fullName evidence="10">Acireductone dioxygenase</fullName>
    </recommendedName>
    <alternativeName>
        <fullName evidence="10">Acireductone dioxygenase (Fe(2+)-requiring)</fullName>
        <shortName evidence="10">ARD'</shortName>
        <shortName evidence="10">Fe-ARD</shortName>
        <ecNumber evidence="10">1.13.11.54</ecNumber>
    </alternativeName>
    <alternativeName>
        <fullName evidence="10">Acireductone dioxygenase (Ni(2+)-requiring)</fullName>
        <shortName evidence="10">ARD</shortName>
        <shortName evidence="10">Ni-ARD</shortName>
        <ecNumber evidence="10">1.13.11.53</ecNumber>
    </alternativeName>
</protein>
<dbReference type="GO" id="GO:0005634">
    <property type="term" value="C:nucleus"/>
    <property type="evidence" value="ECO:0007669"/>
    <property type="project" value="UniProtKB-SubCell"/>
</dbReference>
<evidence type="ECO:0000256" key="8">
    <source>
        <dbReference type="ARBA" id="ARBA00023167"/>
    </source>
</evidence>
<keyword evidence="8 10" id="KW-0486">Methionine biosynthesis</keyword>
<reference evidence="12" key="3">
    <citation type="submission" date="2020-12" db="UniProtKB">
        <authorList>
            <consortium name="EnsemblPlants"/>
        </authorList>
    </citation>
    <scope>IDENTIFICATION</scope>
</reference>
<organism evidence="11">
    <name type="scientific">Physcomitrium patens</name>
    <name type="common">Spreading-leaved earth moss</name>
    <name type="synonym">Physcomitrella patens</name>
    <dbReference type="NCBI Taxonomy" id="3218"/>
    <lineage>
        <taxon>Eukaryota</taxon>
        <taxon>Viridiplantae</taxon>
        <taxon>Streptophyta</taxon>
        <taxon>Embryophyta</taxon>
        <taxon>Bryophyta</taxon>
        <taxon>Bryophytina</taxon>
        <taxon>Bryopsida</taxon>
        <taxon>Funariidae</taxon>
        <taxon>Funariales</taxon>
        <taxon>Funariaceae</taxon>
        <taxon>Physcomitrium</taxon>
    </lineage>
</organism>
<dbReference type="GO" id="GO:0006555">
    <property type="term" value="P:methionine metabolic process"/>
    <property type="evidence" value="ECO:0000318"/>
    <property type="project" value="GO_Central"/>
</dbReference>
<evidence type="ECO:0000256" key="7">
    <source>
        <dbReference type="ARBA" id="ARBA00023004"/>
    </source>
</evidence>
<keyword evidence="3 10" id="KW-0028">Amino-acid biosynthesis</keyword>
<evidence type="ECO:0000256" key="9">
    <source>
        <dbReference type="ARBA" id="ARBA00023242"/>
    </source>
</evidence>
<evidence type="ECO:0000313" key="13">
    <source>
        <dbReference type="Proteomes" id="UP000006727"/>
    </source>
</evidence>
<comment type="function">
    <text evidence="10">Catalyzes 2 different reactions between oxygen and the acireductone 1,2-dihydroxy-3-keto-5-methylthiopentene (DHK-MTPene) depending upon the metal bound in the active site. Fe-containing acireductone dioxygenase (Fe-ARD) produces formate and 2-keto-4-methylthiobutyrate (KMTB), the alpha-ketoacid precursor of methionine in the methionine recycle pathway. Ni-containing acireductone dioxygenase (Ni-ARD) produces methylthiopropionate, carbon monoxide and formate, and does not lie on the methionine recycle pathway.</text>
</comment>
<dbReference type="EnsemblPlants" id="Pp3c13_7640V3.1">
    <property type="protein sequence ID" value="Pp3c13_7640V3.1"/>
    <property type="gene ID" value="Pp3c13_7640"/>
</dbReference>
<dbReference type="CDD" id="cd02232">
    <property type="entry name" value="cupin_ARD"/>
    <property type="match status" value="1"/>
</dbReference>
<keyword evidence="5 10" id="KW-0223">Dioxygenase</keyword>
<evidence type="ECO:0000256" key="1">
    <source>
        <dbReference type="ARBA" id="ARBA00022490"/>
    </source>
</evidence>
<dbReference type="Gramene" id="Pp3c13_7640V3.1">
    <property type="protein sequence ID" value="Pp3c13_7640V3.1"/>
    <property type="gene ID" value="Pp3c13_7640"/>
</dbReference>
<dbReference type="InterPro" id="IPR027496">
    <property type="entry name" value="ARD_euk"/>
</dbReference>
<dbReference type="GO" id="GO:0010309">
    <property type="term" value="F:acireductone dioxygenase [iron(II)-requiring] activity"/>
    <property type="evidence" value="ECO:0000318"/>
    <property type="project" value="GO_Central"/>
</dbReference>